<proteinExistence type="predicted"/>
<dbReference type="VEuPathDB" id="FungiDB:I303_01655"/>
<dbReference type="AlphaFoldDB" id="A0A1A6ABM5"/>
<dbReference type="SUPFAM" id="SSF55729">
    <property type="entry name" value="Acyl-CoA N-acyltransferases (Nat)"/>
    <property type="match status" value="1"/>
</dbReference>
<dbReference type="PROSITE" id="PS51186">
    <property type="entry name" value="GNAT"/>
    <property type="match status" value="1"/>
</dbReference>
<dbReference type="Proteomes" id="UP000078595">
    <property type="component" value="Chromosome 2"/>
</dbReference>
<feature type="compositionally biased region" description="Polar residues" evidence="1">
    <location>
        <begin position="1"/>
        <end position="18"/>
    </location>
</feature>
<protein>
    <recommendedName>
        <fullName evidence="2">N-acetyltransferase domain-containing protein</fullName>
    </recommendedName>
</protein>
<dbReference type="InterPro" id="IPR000182">
    <property type="entry name" value="GNAT_dom"/>
</dbReference>
<evidence type="ECO:0000313" key="4">
    <source>
        <dbReference type="EMBL" id="WWC59645.1"/>
    </source>
</evidence>
<reference evidence="4" key="3">
    <citation type="submission" date="2024-02" db="EMBL/GenBank/DDBJ databases">
        <title>Comparative genomics of Cryptococcus and Kwoniella reveals pathogenesis evolution and contrasting modes of karyotype evolution via chromosome fusion or intercentromeric recombination.</title>
        <authorList>
            <person name="Coelho M.A."/>
            <person name="David-Palma M."/>
            <person name="Shea T."/>
            <person name="Bowers K."/>
            <person name="McGinley-Smith S."/>
            <person name="Mohammad A.W."/>
            <person name="Gnirke A."/>
            <person name="Yurkov A.M."/>
            <person name="Nowrousian M."/>
            <person name="Sun S."/>
            <person name="Cuomo C.A."/>
            <person name="Heitman J."/>
        </authorList>
    </citation>
    <scope>NUCLEOTIDE SEQUENCE</scope>
    <source>
        <strain evidence="4">CBS 10117</strain>
    </source>
</reference>
<feature type="region of interest" description="Disordered" evidence="1">
    <location>
        <begin position="1"/>
        <end position="29"/>
    </location>
</feature>
<dbReference type="KEGG" id="kdj:28965354"/>
<keyword evidence="5" id="KW-1185">Reference proteome</keyword>
<reference evidence="4" key="2">
    <citation type="submission" date="2013-07" db="EMBL/GenBank/DDBJ databases">
        <authorList>
            <consortium name="The Broad Institute Genome Sequencing Platform"/>
            <person name="Cuomo C."/>
            <person name="Litvintseva A."/>
            <person name="Chen Y."/>
            <person name="Heitman J."/>
            <person name="Sun S."/>
            <person name="Springer D."/>
            <person name="Dromer F."/>
            <person name="Young S.K."/>
            <person name="Zeng Q."/>
            <person name="Gargeya S."/>
            <person name="Fitzgerald M."/>
            <person name="Abouelleil A."/>
            <person name="Alvarado L."/>
            <person name="Berlin A.M."/>
            <person name="Chapman S.B."/>
            <person name="Dewar J."/>
            <person name="Goldberg J."/>
            <person name="Griggs A."/>
            <person name="Gujja S."/>
            <person name="Hansen M."/>
            <person name="Howarth C."/>
            <person name="Imamovic A."/>
            <person name="Larimer J."/>
            <person name="McCowan C."/>
            <person name="Murphy C."/>
            <person name="Pearson M."/>
            <person name="Priest M."/>
            <person name="Roberts A."/>
            <person name="Saif S."/>
            <person name="Shea T."/>
            <person name="Sykes S."/>
            <person name="Wortman J."/>
            <person name="Nusbaum C."/>
            <person name="Birren B."/>
        </authorList>
    </citation>
    <scope>NUCLEOTIDE SEQUENCE</scope>
    <source>
        <strain evidence="4">CBS 10117</strain>
    </source>
</reference>
<evidence type="ECO:0000259" key="2">
    <source>
        <dbReference type="PROSITE" id="PS51186"/>
    </source>
</evidence>
<feature type="domain" description="N-acetyltransferase" evidence="2">
    <location>
        <begin position="105"/>
        <end position="239"/>
    </location>
</feature>
<dbReference type="Gene3D" id="3.40.630.30">
    <property type="match status" value="1"/>
</dbReference>
<accession>A0A1A6ABM5</accession>
<organism evidence="3">
    <name type="scientific">Kwoniella dejecticola CBS 10117</name>
    <dbReference type="NCBI Taxonomy" id="1296121"/>
    <lineage>
        <taxon>Eukaryota</taxon>
        <taxon>Fungi</taxon>
        <taxon>Dikarya</taxon>
        <taxon>Basidiomycota</taxon>
        <taxon>Agaricomycotina</taxon>
        <taxon>Tremellomycetes</taxon>
        <taxon>Tremellales</taxon>
        <taxon>Cryptococcaceae</taxon>
        <taxon>Kwoniella</taxon>
    </lineage>
</organism>
<dbReference type="EMBL" id="KI894028">
    <property type="protein sequence ID" value="OBR87450.1"/>
    <property type="molecule type" value="Genomic_DNA"/>
</dbReference>
<gene>
    <name evidence="3" type="ORF">I303_01655</name>
    <name evidence="4" type="ORF">I303_102204</name>
</gene>
<dbReference type="GO" id="GO:0016747">
    <property type="term" value="F:acyltransferase activity, transferring groups other than amino-acyl groups"/>
    <property type="evidence" value="ECO:0007669"/>
    <property type="project" value="InterPro"/>
</dbReference>
<name>A0A1A6ABM5_9TREE</name>
<evidence type="ECO:0000313" key="3">
    <source>
        <dbReference type="EMBL" id="OBR87450.1"/>
    </source>
</evidence>
<dbReference type="GeneID" id="28965354"/>
<evidence type="ECO:0000313" key="5">
    <source>
        <dbReference type="Proteomes" id="UP000078595"/>
    </source>
</evidence>
<evidence type="ECO:0000256" key="1">
    <source>
        <dbReference type="SAM" id="MobiDB-lite"/>
    </source>
</evidence>
<dbReference type="RefSeq" id="XP_018265292.1">
    <property type="nucleotide sequence ID" value="XM_018405011.1"/>
</dbReference>
<sequence>MSDPVNDSHTMSSGSSNHIIHRDSSPSTERGAQLMDMFTTQVRGFWITKKMYQDDPEAIRMYNCCEMGSTFDKGRSDRPANMPQGIRITYILSDDGSRVPSGLVSHLPDMASETRAQLTKYDDQSLHGHEHIIDWLESEITPFVKEYREKYPGNGGDFSQCINMKLLWTQPEFCKHGMAHSLVSDVISRSHESGNSIFVFSDTEAGHRLYRRMGFETFLEKTFEDEEGSPTIRAICYDPARVSQKDTPSAH</sequence>
<dbReference type="InterPro" id="IPR016181">
    <property type="entry name" value="Acyl_CoA_acyltransferase"/>
</dbReference>
<dbReference type="EMBL" id="CP144531">
    <property type="protein sequence ID" value="WWC59645.1"/>
    <property type="molecule type" value="Genomic_DNA"/>
</dbReference>
<reference evidence="3" key="1">
    <citation type="submission" date="2013-07" db="EMBL/GenBank/DDBJ databases">
        <title>The Genome Sequence of Cryptococcus dejecticola CBS10117.</title>
        <authorList>
            <consortium name="The Broad Institute Genome Sequencing Platform"/>
            <person name="Cuomo C."/>
            <person name="Litvintseva A."/>
            <person name="Chen Y."/>
            <person name="Heitman J."/>
            <person name="Sun S."/>
            <person name="Springer D."/>
            <person name="Dromer F."/>
            <person name="Young S.K."/>
            <person name="Zeng Q."/>
            <person name="Gargeya S."/>
            <person name="Fitzgerald M."/>
            <person name="Abouelleil A."/>
            <person name="Alvarado L."/>
            <person name="Berlin A.M."/>
            <person name="Chapman S.B."/>
            <person name="Dewar J."/>
            <person name="Goldberg J."/>
            <person name="Griggs A."/>
            <person name="Gujja S."/>
            <person name="Hansen M."/>
            <person name="Howarth C."/>
            <person name="Imamovic A."/>
            <person name="Larimer J."/>
            <person name="McCowan C."/>
            <person name="Murphy C."/>
            <person name="Pearson M."/>
            <person name="Priest M."/>
            <person name="Roberts A."/>
            <person name="Saif S."/>
            <person name="Shea T."/>
            <person name="Sykes S."/>
            <person name="Wortman J."/>
            <person name="Nusbaum C."/>
            <person name="Birren B."/>
        </authorList>
    </citation>
    <scope>NUCLEOTIDE SEQUENCE [LARGE SCALE GENOMIC DNA]</scope>
    <source>
        <strain evidence="3">CBS 10117</strain>
    </source>
</reference>